<comment type="caution">
    <text evidence="4">The sequence shown here is derived from an EMBL/GenBank/DDBJ whole genome shotgun (WGS) entry which is preliminary data.</text>
</comment>
<keyword evidence="1" id="KW-0694">RNA-binding</keyword>
<feature type="region of interest" description="Disordered" evidence="2">
    <location>
        <begin position="162"/>
        <end position="224"/>
    </location>
</feature>
<organism evidence="4 5">
    <name type="scientific">Protopolystoma xenopodis</name>
    <dbReference type="NCBI Taxonomy" id="117903"/>
    <lineage>
        <taxon>Eukaryota</taxon>
        <taxon>Metazoa</taxon>
        <taxon>Spiralia</taxon>
        <taxon>Lophotrochozoa</taxon>
        <taxon>Platyhelminthes</taxon>
        <taxon>Monogenea</taxon>
        <taxon>Polyopisthocotylea</taxon>
        <taxon>Polystomatidea</taxon>
        <taxon>Polystomatidae</taxon>
        <taxon>Protopolystoma</taxon>
    </lineage>
</organism>
<feature type="region of interest" description="Disordered" evidence="2">
    <location>
        <begin position="105"/>
        <end position="146"/>
    </location>
</feature>
<evidence type="ECO:0000256" key="1">
    <source>
        <dbReference type="PROSITE-ProRule" id="PRU00176"/>
    </source>
</evidence>
<dbReference type="Pfam" id="PF00076">
    <property type="entry name" value="RRM_1"/>
    <property type="match status" value="1"/>
</dbReference>
<dbReference type="Proteomes" id="UP000784294">
    <property type="component" value="Unassembled WGS sequence"/>
</dbReference>
<evidence type="ECO:0000259" key="3">
    <source>
        <dbReference type="PROSITE" id="PS50102"/>
    </source>
</evidence>
<dbReference type="Gene3D" id="3.30.70.330">
    <property type="match status" value="1"/>
</dbReference>
<dbReference type="PROSITE" id="PS50102">
    <property type="entry name" value="RRM"/>
    <property type="match status" value="1"/>
</dbReference>
<feature type="domain" description="RRM" evidence="3">
    <location>
        <begin position="249"/>
        <end position="312"/>
    </location>
</feature>
<protein>
    <recommendedName>
        <fullName evidence="3">RRM domain-containing protein</fullName>
    </recommendedName>
</protein>
<dbReference type="InterPro" id="IPR035979">
    <property type="entry name" value="RBD_domain_sf"/>
</dbReference>
<evidence type="ECO:0000256" key="2">
    <source>
        <dbReference type="SAM" id="MobiDB-lite"/>
    </source>
</evidence>
<gene>
    <name evidence="4" type="ORF">PXEA_LOCUS2373</name>
</gene>
<dbReference type="GO" id="GO:0003723">
    <property type="term" value="F:RNA binding"/>
    <property type="evidence" value="ECO:0007669"/>
    <property type="project" value="UniProtKB-UniRule"/>
</dbReference>
<dbReference type="AlphaFoldDB" id="A0A3S4ZDS8"/>
<feature type="compositionally biased region" description="Basic and acidic residues" evidence="2">
    <location>
        <begin position="207"/>
        <end position="216"/>
    </location>
</feature>
<sequence length="312" mass="32534">MAIIMPDSNRATAFSSLVGSGPRKPSSGIDPGPGVVTTLIGQTVQFAPTPGPISPHIGFKSHNLISGPSLLGSGVREQSLLGVEPNTPIFLSGVLPPGFGSSMTINSPTASPAQPPSLLGPGVGPRLIVPPPVSSGPQHKPLSASSIPSLLSPELLSSTTSNKIGLTSSPTSVQSQTVSASASKVTADESYEDPAVRATSLLGDGPGSKKKDEKGEKKKKKKLKKLRISVAKARPKLEPIKPQLIGDPRRIWLGNLPSKITEFAVLQLVRPFGDLADFHFPVHKAGEQQGATIGYCFITFKEPKDASKALVK</sequence>
<name>A0A3S4ZDS8_9PLAT</name>
<evidence type="ECO:0000313" key="5">
    <source>
        <dbReference type="Proteomes" id="UP000784294"/>
    </source>
</evidence>
<accession>A0A3S4ZDS8</accession>
<reference evidence="4" key="1">
    <citation type="submission" date="2018-11" db="EMBL/GenBank/DDBJ databases">
        <authorList>
            <consortium name="Pathogen Informatics"/>
        </authorList>
    </citation>
    <scope>NUCLEOTIDE SEQUENCE</scope>
</reference>
<keyword evidence="5" id="KW-1185">Reference proteome</keyword>
<proteinExistence type="predicted"/>
<feature type="compositionally biased region" description="Low complexity" evidence="2">
    <location>
        <begin position="162"/>
        <end position="185"/>
    </location>
</feature>
<evidence type="ECO:0000313" key="4">
    <source>
        <dbReference type="EMBL" id="VEL08933.1"/>
    </source>
</evidence>
<dbReference type="InterPro" id="IPR012677">
    <property type="entry name" value="Nucleotide-bd_a/b_plait_sf"/>
</dbReference>
<dbReference type="OrthoDB" id="6730379at2759"/>
<dbReference type="EMBL" id="CAAALY010005093">
    <property type="protein sequence ID" value="VEL08933.1"/>
    <property type="molecule type" value="Genomic_DNA"/>
</dbReference>
<dbReference type="InterPro" id="IPR000504">
    <property type="entry name" value="RRM_dom"/>
</dbReference>
<dbReference type="SUPFAM" id="SSF54928">
    <property type="entry name" value="RNA-binding domain, RBD"/>
    <property type="match status" value="1"/>
</dbReference>